<dbReference type="HOGENOM" id="CLU_355952_0_0_10"/>
<protein>
    <submittedName>
        <fullName evidence="1">Peptidase, C13 family</fullName>
    </submittedName>
</protein>
<accession>D5EXQ4</accession>
<evidence type="ECO:0000313" key="1">
    <source>
        <dbReference type="EMBL" id="ADE82740.1"/>
    </source>
</evidence>
<dbReference type="PROSITE" id="PS51257">
    <property type="entry name" value="PROKAR_LIPOPROTEIN"/>
    <property type="match status" value="1"/>
</dbReference>
<dbReference type="PANTHER" id="PTHR12000:SF42">
    <property type="entry name" value="LEGUMAIN"/>
    <property type="match status" value="1"/>
</dbReference>
<reference evidence="1 2" key="1">
    <citation type="journal article" date="2010" name="Microb. Ecol.">
        <title>Comparative genome analysis of Prevotella ruminicola and Prevotella bryantii: insights into their environmental niche.</title>
        <authorList>
            <consortium name="North American Consortium for Rumen Bacteria"/>
            <person name="Purushe J."/>
            <person name="Fouts D.E."/>
            <person name="Morrison M."/>
            <person name="White B.A."/>
            <person name="Mackie R.I."/>
            <person name="Coutinho P.M."/>
            <person name="Henrissat B."/>
            <person name="Nelson K.E."/>
        </authorList>
    </citation>
    <scope>NUCLEOTIDE SEQUENCE [LARGE SCALE GENOMIC DNA]</scope>
    <source>
        <strain evidence="2">ATCC 19189 / JCM 8958 / 23</strain>
    </source>
</reference>
<dbReference type="GO" id="GO:0006624">
    <property type="term" value="P:vacuolar protein processing"/>
    <property type="evidence" value="ECO:0007669"/>
    <property type="project" value="TreeGrafter"/>
</dbReference>
<dbReference type="EMBL" id="CP002006">
    <property type="protein sequence ID" value="ADE82740.1"/>
    <property type="molecule type" value="Genomic_DNA"/>
</dbReference>
<sequence length="788" mass="88589">MADGRWMMWLCAIALFTIHCSLFTSCKTEDDTIVYKDTRRWVEKTVAVVAPLSDPIMKARLERTAEWMLSSLHNAQLHDTLCVDLKLEWYDENGNDLKSLGERLANRDDLLAVIGPFDNDHADVVALYCQQKSKPLILPTASSESLIRRYAITSTGDGQQPFLWSLTETDISLSEVMLSRHAQMIRHNEWSGEIADSAGLFTPDNIYGQTFFEWAPFQATEMGIGFRRIEQYSDSETLYQKLRTFYGSISTIDVNLVMPAFVVIDRLEQLAEISKIRYQWWGTDIYEYIKECQLNGASTTAELYDYMHSYQMLTSAWSPTFFVMPNLTDEAIEALGTIDAVICDQYEGFSPYADPMTGFEMSYEGRYGTKPTFAECKFYDALLLSAFAASYLEHHPEVDNLNAAVAKITTTDNILSGHAWSESGMELYLSALEQGQLIGFKGASGPVQFDSECFTAALNTTYVHWVIWQGHVQHQGYYSRSGGVQTAQTLASWNWLVQNAEENFDEQYSSTTAAVTYPALTDQYAVLVQGSNGWKNYRHEADVLNIYQMLKAGGYDDDHIILVSADECADAPENSDKGAVRTDPDGRNLREGAVIDYRNADLTPQDICNILKGVKTDKTPVVLPADAGQNVLLFWSGHGHRSYINGINEMVWRDEMAGNGMTDDLLAETLRTMSDLKQFRQMLVCLEPCFSSNMGKALEGIPGVLAICSAGPYEQSFADSWSNELGVWMCDRFSRNLVGHAASHPNGTYRDLYLYCAQHTLGSHVSIYNYTNFGNLYTTGPKDFFVKK</sequence>
<keyword evidence="2" id="KW-1185">Reference proteome</keyword>
<organism evidence="1 2">
    <name type="scientific">Xylanibacter ruminicola (strain ATCC 19189 / DSM 19721 / CIP 105475 / JCM 8958 / 23)</name>
    <name type="common">Prevotella ruminicola</name>
    <dbReference type="NCBI Taxonomy" id="264731"/>
    <lineage>
        <taxon>Bacteria</taxon>
        <taxon>Pseudomonadati</taxon>
        <taxon>Bacteroidota</taxon>
        <taxon>Bacteroidia</taxon>
        <taxon>Bacteroidales</taxon>
        <taxon>Prevotellaceae</taxon>
        <taxon>Xylanibacter</taxon>
    </lineage>
</organism>
<dbReference type="AlphaFoldDB" id="D5EXQ4"/>
<dbReference type="eggNOG" id="COG5206">
    <property type="taxonomic scope" value="Bacteria"/>
</dbReference>
<dbReference type="PRINTS" id="PR00776">
    <property type="entry name" value="HEMOGLOBNASE"/>
</dbReference>
<dbReference type="Gene3D" id="3.40.50.2300">
    <property type="match status" value="1"/>
</dbReference>
<dbReference type="PANTHER" id="PTHR12000">
    <property type="entry name" value="HEMOGLOBINASE FAMILY MEMBER"/>
    <property type="match status" value="1"/>
</dbReference>
<dbReference type="InterPro" id="IPR028082">
    <property type="entry name" value="Peripla_BP_I"/>
</dbReference>
<dbReference type="GO" id="GO:0005773">
    <property type="term" value="C:vacuole"/>
    <property type="evidence" value="ECO:0007669"/>
    <property type="project" value="GOC"/>
</dbReference>
<dbReference type="Gene3D" id="3.40.50.1460">
    <property type="match status" value="1"/>
</dbReference>
<evidence type="ECO:0000313" key="2">
    <source>
        <dbReference type="Proteomes" id="UP000000927"/>
    </source>
</evidence>
<dbReference type="GO" id="GO:0051603">
    <property type="term" value="P:proteolysis involved in protein catabolic process"/>
    <property type="evidence" value="ECO:0007669"/>
    <property type="project" value="TreeGrafter"/>
</dbReference>
<dbReference type="Proteomes" id="UP000000927">
    <property type="component" value="Chromosome"/>
</dbReference>
<dbReference type="InterPro" id="IPR001096">
    <property type="entry name" value="Peptidase_C13"/>
</dbReference>
<dbReference type="KEGG" id="pru:PRU_0515"/>
<dbReference type="GO" id="GO:0004197">
    <property type="term" value="F:cysteine-type endopeptidase activity"/>
    <property type="evidence" value="ECO:0007669"/>
    <property type="project" value="TreeGrafter"/>
</dbReference>
<proteinExistence type="predicted"/>
<dbReference type="STRING" id="264731.PRU_0515"/>
<dbReference type="Pfam" id="PF01650">
    <property type="entry name" value="Peptidase_C13"/>
    <property type="match status" value="1"/>
</dbReference>
<gene>
    <name evidence="1" type="ordered locus">PRU_0515</name>
</gene>
<dbReference type="SUPFAM" id="SSF53822">
    <property type="entry name" value="Periplasmic binding protein-like I"/>
    <property type="match status" value="1"/>
</dbReference>
<name>D5EXQ4_XYLR2</name>